<comment type="caution">
    <text evidence="1">The sequence shown here is derived from an EMBL/GenBank/DDBJ whole genome shotgun (WGS) entry which is preliminary data.</text>
</comment>
<proteinExistence type="predicted"/>
<reference evidence="1 2" key="1">
    <citation type="journal article" date="2022" name="New Phytol.">
        <title>Ecological generalism drives hyperdiversity of secondary metabolite gene clusters in xylarialean endophytes.</title>
        <authorList>
            <person name="Franco M.E.E."/>
            <person name="Wisecaver J.H."/>
            <person name="Arnold A.E."/>
            <person name="Ju Y.M."/>
            <person name="Slot J.C."/>
            <person name="Ahrendt S."/>
            <person name="Moore L.P."/>
            <person name="Eastman K.E."/>
            <person name="Scott K."/>
            <person name="Konkel Z."/>
            <person name="Mondo S.J."/>
            <person name="Kuo A."/>
            <person name="Hayes R.D."/>
            <person name="Haridas S."/>
            <person name="Andreopoulos B."/>
            <person name="Riley R."/>
            <person name="LaButti K."/>
            <person name="Pangilinan J."/>
            <person name="Lipzen A."/>
            <person name="Amirebrahimi M."/>
            <person name="Yan J."/>
            <person name="Adam C."/>
            <person name="Keymanesh K."/>
            <person name="Ng V."/>
            <person name="Louie K."/>
            <person name="Northen T."/>
            <person name="Drula E."/>
            <person name="Henrissat B."/>
            <person name="Hsieh H.M."/>
            <person name="Youens-Clark K."/>
            <person name="Lutzoni F."/>
            <person name="Miadlikowska J."/>
            <person name="Eastwood D.C."/>
            <person name="Hamelin R.C."/>
            <person name="Grigoriev I.V."/>
            <person name="U'Ren J.M."/>
        </authorList>
    </citation>
    <scope>NUCLEOTIDE SEQUENCE [LARGE SCALE GENOMIC DNA]</scope>
    <source>
        <strain evidence="1 2">ER1909</strain>
    </source>
</reference>
<organism evidence="1 2">
    <name type="scientific">Hypoxylon rubiginosum</name>
    <dbReference type="NCBI Taxonomy" id="110542"/>
    <lineage>
        <taxon>Eukaryota</taxon>
        <taxon>Fungi</taxon>
        <taxon>Dikarya</taxon>
        <taxon>Ascomycota</taxon>
        <taxon>Pezizomycotina</taxon>
        <taxon>Sordariomycetes</taxon>
        <taxon>Xylariomycetidae</taxon>
        <taxon>Xylariales</taxon>
        <taxon>Hypoxylaceae</taxon>
        <taxon>Hypoxylon</taxon>
    </lineage>
</organism>
<keyword evidence="2" id="KW-1185">Reference proteome</keyword>
<protein>
    <submittedName>
        <fullName evidence="1">ERCC4 domain-containing protein</fullName>
    </submittedName>
</protein>
<evidence type="ECO:0000313" key="1">
    <source>
        <dbReference type="EMBL" id="KAI6083403.1"/>
    </source>
</evidence>
<accession>A0ACC0CSM8</accession>
<name>A0ACC0CSM8_9PEZI</name>
<dbReference type="Proteomes" id="UP001497680">
    <property type="component" value="Unassembled WGS sequence"/>
</dbReference>
<sequence length="710" mass="78447">MPPEVINLLSSSPAAPTPPLVTSTRVSSRTQAIPSRVLDYGALDLTAESSNKAARKQSDRDHNEPGASKKRGTGHSRHDNDYLFLSDDFDTTGDLEGNTTKKARFSTSSKKDKEKTNSTFTRTKSAVAASETLPRRSSAALKRWSSVADPIEHSSSPGGFTTNKHANKPHANSPDPLESPPRKRTSVSQLLGLSSDPFGSSPVRDSHSHQPPAQSLLKDPPLEPSTNSKSSKVPVVIDLSDDEPEHAASNGLSKKPKPKAAAWDPISSSMPEARTTNDLGGSGSDSDLPDLDDINFAKINSTRRAYSLSSSPPPRHSKAAKGSKSSKSKKPAPAPKKTEEEKEREKRKKAEEREAEKERKQIEKERAKEQRAIDKQKEKALAEVNKLKTNKTVAAPEMIVDLPMTLNAGIKAQIEKLLSDLSVRFEYQESPVDNVVRWRRWVDSTWDEKEGMYQPVPKHIKKEDHVLVIIEAADFVKLVLGDEGHDLEAYILTLKTCFPDTILVFLMEGLMPWMRKNKNILNRRFASAVRAMDADNNSAPASSQARRRKAAQQEYIDEDIIEDALLSLQVVHRALIHHTNAQVETAEWVSVFTQNLSTAPYRKRKEAMADANFCMDVGQVKTGEDAKDTYVRMLQEVNRVTAPIAHGIAAKYGTVGELVRGLEKEGPGALENCRKSSNRDGAFTDRVVGPAISRRMYKIFTSRDPLSMDV</sequence>
<gene>
    <name evidence="1" type="ORF">F4821DRAFT_245082</name>
</gene>
<dbReference type="EMBL" id="MU394353">
    <property type="protein sequence ID" value="KAI6083403.1"/>
    <property type="molecule type" value="Genomic_DNA"/>
</dbReference>
<evidence type="ECO:0000313" key="2">
    <source>
        <dbReference type="Proteomes" id="UP001497680"/>
    </source>
</evidence>